<keyword evidence="8" id="KW-1185">Reference proteome</keyword>
<dbReference type="Pfam" id="PF04144">
    <property type="entry name" value="SCAMP"/>
    <property type="match status" value="1"/>
</dbReference>
<keyword evidence="4 6" id="KW-1133">Transmembrane helix</keyword>
<keyword evidence="3 6" id="KW-0812">Transmembrane</keyword>
<organism evidence="7 8">
    <name type="scientific">Dunaliella salina</name>
    <name type="common">Green alga</name>
    <name type="synonym">Protococcus salinus</name>
    <dbReference type="NCBI Taxonomy" id="3046"/>
    <lineage>
        <taxon>Eukaryota</taxon>
        <taxon>Viridiplantae</taxon>
        <taxon>Chlorophyta</taxon>
        <taxon>core chlorophytes</taxon>
        <taxon>Chlorophyceae</taxon>
        <taxon>CS clade</taxon>
        <taxon>Chlamydomonadales</taxon>
        <taxon>Dunaliellaceae</taxon>
        <taxon>Dunaliella</taxon>
    </lineage>
</organism>
<comment type="caution">
    <text evidence="7">The sequence shown here is derived from an EMBL/GenBank/DDBJ whole genome shotgun (WGS) entry which is preliminary data.</text>
</comment>
<dbReference type="PANTHER" id="PTHR10687:SF2">
    <property type="entry name" value="SECRETORY CARRIER-ASSOCIATED MEMBRANE PROTEIN"/>
    <property type="match status" value="1"/>
</dbReference>
<dbReference type="Proteomes" id="UP000815325">
    <property type="component" value="Unassembled WGS sequence"/>
</dbReference>
<dbReference type="InterPro" id="IPR007273">
    <property type="entry name" value="SCAMP"/>
</dbReference>
<gene>
    <name evidence="7" type="ORF">DUNSADRAFT_10401</name>
</gene>
<evidence type="ECO:0000256" key="6">
    <source>
        <dbReference type="RuleBase" id="RU363122"/>
    </source>
</evidence>
<comment type="function">
    <text evidence="1 6">Probably involved in membrane trafficking.</text>
</comment>
<evidence type="ECO:0000256" key="5">
    <source>
        <dbReference type="ARBA" id="ARBA00023136"/>
    </source>
</evidence>
<accession>A0ABQ7GFI4</accession>
<feature type="transmembrane region" description="Helical" evidence="6">
    <location>
        <begin position="48"/>
        <end position="68"/>
    </location>
</feature>
<feature type="transmembrane region" description="Helical" evidence="6">
    <location>
        <begin position="114"/>
        <end position="133"/>
    </location>
</feature>
<reference evidence="7" key="1">
    <citation type="submission" date="2017-08" db="EMBL/GenBank/DDBJ databases">
        <authorList>
            <person name="Polle J.E."/>
            <person name="Barry K."/>
            <person name="Cushman J."/>
            <person name="Schmutz J."/>
            <person name="Tran D."/>
            <person name="Hathwaick L.T."/>
            <person name="Yim W.C."/>
            <person name="Jenkins J."/>
            <person name="Mckie-Krisberg Z.M."/>
            <person name="Prochnik S."/>
            <person name="Lindquist E."/>
            <person name="Dockter R.B."/>
            <person name="Adam C."/>
            <person name="Molina H."/>
            <person name="Bunkerborg J."/>
            <person name="Jin E."/>
            <person name="Buchheim M."/>
            <person name="Magnuson J."/>
        </authorList>
    </citation>
    <scope>NUCLEOTIDE SEQUENCE</scope>
    <source>
        <strain evidence="7">CCAP 19/18</strain>
    </source>
</reference>
<keyword evidence="6" id="KW-1003">Cell membrane</keyword>
<evidence type="ECO:0000313" key="7">
    <source>
        <dbReference type="EMBL" id="KAF5833360.1"/>
    </source>
</evidence>
<dbReference type="PANTHER" id="PTHR10687">
    <property type="entry name" value="SECRETORY CARRIER-ASSOCIATED MEMBRANE PROTEIN SCAMP"/>
    <property type="match status" value="1"/>
</dbReference>
<feature type="transmembrane region" description="Helical" evidence="6">
    <location>
        <begin position="163"/>
        <end position="182"/>
    </location>
</feature>
<name>A0ABQ7GFI4_DUNSA</name>
<keyword evidence="5 6" id="KW-0472">Membrane</keyword>
<keyword evidence="6" id="KW-0813">Transport</keyword>
<proteinExistence type="inferred from homology"/>
<keyword evidence="6" id="KW-0968">Cytoplasmic vesicle</keyword>
<comment type="subcellular location">
    <subcellularLocation>
        <location evidence="6">Cell membrane</location>
        <topology evidence="6">Multi-pass membrane protein</topology>
    </subcellularLocation>
    <subcellularLocation>
        <location evidence="6">Cytoplasmic vesicle</location>
        <location evidence="6">Secretory vesicle membrane</location>
        <topology evidence="6">Multi-pass membrane protein</topology>
    </subcellularLocation>
</comment>
<protein>
    <recommendedName>
        <fullName evidence="6">Secretory carrier-associated membrane protein</fullName>
        <shortName evidence="6">Secretory carrier membrane protein</shortName>
    </recommendedName>
</protein>
<evidence type="ECO:0000256" key="1">
    <source>
        <dbReference type="ARBA" id="ARBA00004003"/>
    </source>
</evidence>
<dbReference type="EMBL" id="MU069816">
    <property type="protein sequence ID" value="KAF5833360.1"/>
    <property type="molecule type" value="Genomic_DNA"/>
</dbReference>
<evidence type="ECO:0000256" key="3">
    <source>
        <dbReference type="ARBA" id="ARBA00022692"/>
    </source>
</evidence>
<comment type="similarity">
    <text evidence="2 6">Belongs to the SCAMP family.</text>
</comment>
<evidence type="ECO:0000256" key="2">
    <source>
        <dbReference type="ARBA" id="ARBA00010482"/>
    </source>
</evidence>
<evidence type="ECO:0000313" key="8">
    <source>
        <dbReference type="Proteomes" id="UP000815325"/>
    </source>
</evidence>
<feature type="transmembrane region" description="Helical" evidence="6">
    <location>
        <begin position="80"/>
        <end position="99"/>
    </location>
</feature>
<sequence>MEREAKLKKLEDDLRGERNWPVCFPIWHHDIDGEIPDEARHVVWQVYISWWGLLFCLTFQFSCATVMLSCARDNNAIPSWFLTIFYWAAGLAGGFWLWYKPLYEVACQGTLSDFVSFFLFYSIHVCWCIWCAIGVPGESAAWSFSGFATALAAVDVHPFPGGMYFTGAALWFLEAVWSLWCVREAYLCFRARVRRKQHTCSCGPCAAAGQARWWPANAAAKVCTRQQPGRKAGGHQEQHLWQPLLQQRQRQQRD</sequence>
<evidence type="ECO:0000256" key="4">
    <source>
        <dbReference type="ARBA" id="ARBA00022989"/>
    </source>
</evidence>